<organism evidence="2 3">
    <name type="scientific">Sulfuriferula multivorans</name>
    <dbReference type="NCBI Taxonomy" id="1559896"/>
    <lineage>
        <taxon>Bacteria</taxon>
        <taxon>Pseudomonadati</taxon>
        <taxon>Pseudomonadota</taxon>
        <taxon>Betaproteobacteria</taxon>
        <taxon>Nitrosomonadales</taxon>
        <taxon>Sulfuricellaceae</taxon>
        <taxon>Sulfuriferula</taxon>
    </lineage>
</organism>
<accession>A0A401JHD8</accession>
<dbReference type="Proteomes" id="UP000286806">
    <property type="component" value="Unassembled WGS sequence"/>
</dbReference>
<dbReference type="OrthoDB" id="6116130at2"/>
<dbReference type="Gene3D" id="3.30.450.40">
    <property type="match status" value="1"/>
</dbReference>
<feature type="domain" description="GAF" evidence="1">
    <location>
        <begin position="21"/>
        <end position="171"/>
    </location>
</feature>
<protein>
    <submittedName>
        <fullName evidence="2">GAF domain/GGDEF domain protein</fullName>
    </submittedName>
</protein>
<evidence type="ECO:0000313" key="2">
    <source>
        <dbReference type="EMBL" id="GBL47409.1"/>
    </source>
</evidence>
<dbReference type="Pfam" id="PF01590">
    <property type="entry name" value="GAF"/>
    <property type="match status" value="1"/>
</dbReference>
<evidence type="ECO:0000259" key="1">
    <source>
        <dbReference type="SMART" id="SM00065"/>
    </source>
</evidence>
<comment type="caution">
    <text evidence="2">The sequence shown here is derived from an EMBL/GenBank/DDBJ whole genome shotgun (WGS) entry which is preliminary data.</text>
</comment>
<dbReference type="SUPFAM" id="SSF55781">
    <property type="entry name" value="GAF domain-like"/>
    <property type="match status" value="1"/>
</dbReference>
<keyword evidence="3" id="KW-1185">Reference proteome</keyword>
<sequence length="248" mass="26396">MTGNLLDKLHDLAGFLESPTSLEHNLGQLVKLAADTLDAAHCSIMLLIEGEGEALRLRVCATQGALPEEAFNQTVGRGEGIAGQVAASGKSLLVEDIEQSIFARCARRPGTGARSLMSAPLSVNGKLIGVINLSEPNSGKPFTQDDLALLEIVAFFVGKSIQVVQLQNLLNSRFAQIAMAQEAEKAIGGVMLSTAYDTDKMAKIVAKSFFREMTQAGFGSSQIIQAASEIISQLSSSLHKHSKRLDKS</sequence>
<dbReference type="InterPro" id="IPR003018">
    <property type="entry name" value="GAF"/>
</dbReference>
<evidence type="ECO:0000313" key="3">
    <source>
        <dbReference type="Proteomes" id="UP000286806"/>
    </source>
</evidence>
<gene>
    <name evidence="2" type="ORF">SFMTTN_3248</name>
</gene>
<dbReference type="RefSeq" id="WP_124706167.1">
    <property type="nucleotide sequence ID" value="NZ_BGOW01000041.1"/>
</dbReference>
<name>A0A401JHD8_9PROT</name>
<dbReference type="AlphaFoldDB" id="A0A401JHD8"/>
<dbReference type="SMART" id="SM00065">
    <property type="entry name" value="GAF"/>
    <property type="match status" value="1"/>
</dbReference>
<dbReference type="InterPro" id="IPR029016">
    <property type="entry name" value="GAF-like_dom_sf"/>
</dbReference>
<proteinExistence type="predicted"/>
<dbReference type="EMBL" id="BGOW01000041">
    <property type="protein sequence ID" value="GBL47409.1"/>
    <property type="molecule type" value="Genomic_DNA"/>
</dbReference>
<reference evidence="2 3" key="1">
    <citation type="journal article" date="2019" name="Front. Microbiol.">
        <title>Genomes of Neutrophilic Sulfur-Oxidizing Chemolithoautotrophs Representing 9 Proteobacterial Species From 8 Genera.</title>
        <authorList>
            <person name="Watanabe T."/>
            <person name="Kojima H."/>
            <person name="Umezawa K."/>
            <person name="Hori C."/>
            <person name="Takasuka T.E."/>
            <person name="Kato Y."/>
            <person name="Fukui M."/>
        </authorList>
    </citation>
    <scope>NUCLEOTIDE SEQUENCE [LARGE SCALE GENOMIC DNA]</scope>
    <source>
        <strain evidence="2 3">TTN</strain>
    </source>
</reference>